<dbReference type="OrthoDB" id="5492442at2"/>
<dbReference type="RefSeq" id="WP_161338192.1">
    <property type="nucleotide sequence ID" value="NZ_JBHSDG010000001.1"/>
</dbReference>
<feature type="domain" description="AB hydrolase-1" evidence="2">
    <location>
        <begin position="51"/>
        <end position="315"/>
    </location>
</feature>
<protein>
    <submittedName>
        <fullName evidence="3">Alpha/beta fold hydrolase</fullName>
    </submittedName>
</protein>
<evidence type="ECO:0000313" key="4">
    <source>
        <dbReference type="Proteomes" id="UP000445696"/>
    </source>
</evidence>
<keyword evidence="4" id="KW-1185">Reference proteome</keyword>
<dbReference type="PANTHER" id="PTHR43798:SF31">
    <property type="entry name" value="AB HYDROLASE SUPERFAMILY PROTEIN YCLE"/>
    <property type="match status" value="1"/>
</dbReference>
<evidence type="ECO:0000259" key="2">
    <source>
        <dbReference type="Pfam" id="PF00561"/>
    </source>
</evidence>
<name>A0A845MCK0_9PROT</name>
<reference evidence="3 4" key="1">
    <citation type="journal article" date="2014" name="Int. J. Syst. Evol. Microbiol.">
        <title>Sneathiella chungangensis sp. nov., isolated from a marine sand, and emended description of the genus Sneathiella.</title>
        <authorList>
            <person name="Siamphan C."/>
            <person name="Kim H."/>
            <person name="Lee J.S."/>
            <person name="Kim W."/>
        </authorList>
    </citation>
    <scope>NUCLEOTIDE SEQUENCE [LARGE SCALE GENOMIC DNA]</scope>
    <source>
        <strain evidence="3 4">KCTC 32476</strain>
    </source>
</reference>
<evidence type="ECO:0000313" key="3">
    <source>
        <dbReference type="EMBL" id="MZR21753.1"/>
    </source>
</evidence>
<dbReference type="InterPro" id="IPR000073">
    <property type="entry name" value="AB_hydrolase_1"/>
</dbReference>
<accession>A0A845MCK0</accession>
<gene>
    <name evidence="3" type="ORF">GQF03_05370</name>
</gene>
<proteinExistence type="predicted"/>
<dbReference type="Proteomes" id="UP000445696">
    <property type="component" value="Unassembled WGS sequence"/>
</dbReference>
<dbReference type="Gene3D" id="3.40.50.1820">
    <property type="entry name" value="alpha/beta hydrolase"/>
    <property type="match status" value="1"/>
</dbReference>
<dbReference type="InterPro" id="IPR050266">
    <property type="entry name" value="AB_hydrolase_sf"/>
</dbReference>
<dbReference type="PANTHER" id="PTHR43798">
    <property type="entry name" value="MONOACYLGLYCEROL LIPASE"/>
    <property type="match status" value="1"/>
</dbReference>
<dbReference type="InterPro" id="IPR029058">
    <property type="entry name" value="AB_hydrolase_fold"/>
</dbReference>
<dbReference type="AlphaFoldDB" id="A0A845MCK0"/>
<keyword evidence="1 3" id="KW-0378">Hydrolase</keyword>
<organism evidence="3 4">
    <name type="scientific">Sneathiella chungangensis</name>
    <dbReference type="NCBI Taxonomy" id="1418234"/>
    <lineage>
        <taxon>Bacteria</taxon>
        <taxon>Pseudomonadati</taxon>
        <taxon>Pseudomonadota</taxon>
        <taxon>Alphaproteobacteria</taxon>
        <taxon>Sneathiellales</taxon>
        <taxon>Sneathiellaceae</taxon>
        <taxon>Sneathiella</taxon>
    </lineage>
</organism>
<dbReference type="EMBL" id="WTVA01000002">
    <property type="protein sequence ID" value="MZR21753.1"/>
    <property type="molecule type" value="Genomic_DNA"/>
</dbReference>
<dbReference type="Pfam" id="PF00561">
    <property type="entry name" value="Abhydrolase_1"/>
    <property type="match status" value="1"/>
</dbReference>
<sequence length="335" mass="37537">MVSGKGALEAQGIMKDLIVEEFMVPSGESGLRIYLRNKRHQDTEVGNPARTLLFVHGATYPSSVTFDFSASGYSWMDTLAHAGFDCWLMDIRGYGRSDRPAEMEQKPEANGPIVHTDVAVADLAAMMEFVLKKRALAKLQLLGYSWGTLITGAYTAKNNDKVERLALFGTSMLNSGASLIGSERPTMAYRYVDAQSVRARWQHGLDPAEIQDIIEPDWQRKWLEEAIASDPKSGEHDPPMLRAPTGVVDDKVCRWSQGIFQYDPADITVPTLVIVGERDIETTPEGALSAYHKLTNTPHRRYVIIGKTTHSALLERRRDQLFRATRSFLEEEFED</sequence>
<evidence type="ECO:0000256" key="1">
    <source>
        <dbReference type="ARBA" id="ARBA00022801"/>
    </source>
</evidence>
<comment type="caution">
    <text evidence="3">The sequence shown here is derived from an EMBL/GenBank/DDBJ whole genome shotgun (WGS) entry which is preliminary data.</text>
</comment>
<dbReference type="GO" id="GO:0016020">
    <property type="term" value="C:membrane"/>
    <property type="evidence" value="ECO:0007669"/>
    <property type="project" value="TreeGrafter"/>
</dbReference>
<dbReference type="SUPFAM" id="SSF53474">
    <property type="entry name" value="alpha/beta-Hydrolases"/>
    <property type="match status" value="1"/>
</dbReference>
<dbReference type="GO" id="GO:0016787">
    <property type="term" value="F:hydrolase activity"/>
    <property type="evidence" value="ECO:0007669"/>
    <property type="project" value="UniProtKB-KW"/>
</dbReference>